<evidence type="ECO:0000256" key="8">
    <source>
        <dbReference type="ARBA" id="ARBA00038543"/>
    </source>
</evidence>
<evidence type="ECO:0000256" key="6">
    <source>
        <dbReference type="ARBA" id="ARBA00022777"/>
    </source>
</evidence>
<name>A0AAD9GI66_BABDI</name>
<dbReference type="PROSITE" id="PS50011">
    <property type="entry name" value="PROTEIN_KINASE_DOM"/>
    <property type="match status" value="1"/>
</dbReference>
<evidence type="ECO:0000256" key="10">
    <source>
        <dbReference type="ARBA" id="ARBA00041902"/>
    </source>
</evidence>
<feature type="compositionally biased region" description="Acidic residues" evidence="14">
    <location>
        <begin position="16"/>
        <end position="27"/>
    </location>
</feature>
<dbReference type="EMBL" id="JAHBMH010000024">
    <property type="protein sequence ID" value="KAK1938658.1"/>
    <property type="molecule type" value="Genomic_DNA"/>
</dbReference>
<dbReference type="FunFam" id="1.10.510.10:FF:000624">
    <property type="entry name" value="Mitogen-activated protein kinase"/>
    <property type="match status" value="1"/>
</dbReference>
<dbReference type="SUPFAM" id="SSF56112">
    <property type="entry name" value="Protein kinase-like (PK-like)"/>
    <property type="match status" value="1"/>
</dbReference>
<evidence type="ECO:0000256" key="5">
    <source>
        <dbReference type="ARBA" id="ARBA00022741"/>
    </source>
</evidence>
<organism evidence="16 17">
    <name type="scientific">Babesia divergens</name>
    <dbReference type="NCBI Taxonomy" id="32595"/>
    <lineage>
        <taxon>Eukaryota</taxon>
        <taxon>Sar</taxon>
        <taxon>Alveolata</taxon>
        <taxon>Apicomplexa</taxon>
        <taxon>Aconoidasida</taxon>
        <taxon>Piroplasmida</taxon>
        <taxon>Babesiidae</taxon>
        <taxon>Babesia</taxon>
    </lineage>
</organism>
<keyword evidence="17" id="KW-1185">Reference proteome</keyword>
<evidence type="ECO:0000256" key="7">
    <source>
        <dbReference type="ARBA" id="ARBA00022840"/>
    </source>
</evidence>
<feature type="region of interest" description="Disordered" evidence="14">
    <location>
        <begin position="1"/>
        <end position="27"/>
    </location>
</feature>
<keyword evidence="7" id="KW-0067">ATP-binding</keyword>
<keyword evidence="6 16" id="KW-0418">Kinase</keyword>
<dbReference type="GO" id="GO:0005524">
    <property type="term" value="F:ATP binding"/>
    <property type="evidence" value="ECO:0007669"/>
    <property type="project" value="UniProtKB-KW"/>
</dbReference>
<comment type="catalytic activity">
    <reaction evidence="13">
        <text>L-seryl-[protein] + ATP = O-phospho-L-seryl-[protein] + ADP + H(+)</text>
        <dbReference type="Rhea" id="RHEA:17989"/>
        <dbReference type="Rhea" id="RHEA-COMP:9863"/>
        <dbReference type="Rhea" id="RHEA-COMP:11604"/>
        <dbReference type="ChEBI" id="CHEBI:15378"/>
        <dbReference type="ChEBI" id="CHEBI:29999"/>
        <dbReference type="ChEBI" id="CHEBI:30616"/>
        <dbReference type="ChEBI" id="CHEBI:83421"/>
        <dbReference type="ChEBI" id="CHEBI:456216"/>
        <dbReference type="EC" id="2.7.11.22"/>
    </reaction>
</comment>
<dbReference type="PROSITE" id="PS00108">
    <property type="entry name" value="PROTEIN_KINASE_ST"/>
    <property type="match status" value="1"/>
</dbReference>
<evidence type="ECO:0000256" key="11">
    <source>
        <dbReference type="ARBA" id="ARBA00042858"/>
    </source>
</evidence>
<feature type="compositionally biased region" description="Acidic residues" evidence="14">
    <location>
        <begin position="1"/>
        <end position="10"/>
    </location>
</feature>
<dbReference type="PANTHER" id="PTHR24056:SF107">
    <property type="entry name" value="CYCLIN-DEPENDENT KINASE 11A-RELATED"/>
    <property type="match status" value="1"/>
</dbReference>
<evidence type="ECO:0000256" key="13">
    <source>
        <dbReference type="ARBA" id="ARBA00048367"/>
    </source>
</evidence>
<dbReference type="GO" id="GO:0004693">
    <property type="term" value="F:cyclin-dependent protein serine/threonine kinase activity"/>
    <property type="evidence" value="ECO:0007669"/>
    <property type="project" value="UniProtKB-EC"/>
</dbReference>
<dbReference type="InterPro" id="IPR011009">
    <property type="entry name" value="Kinase-like_dom_sf"/>
</dbReference>
<protein>
    <recommendedName>
        <fullName evidence="9">Cyclin-dependent kinase 2 homolog</fullName>
        <ecNumber evidence="2">2.7.11.22</ecNumber>
    </recommendedName>
    <alternativeName>
        <fullName evidence="10">Cell division control protein 2 homolog</fullName>
    </alternativeName>
    <alternativeName>
        <fullName evidence="11">cdc2-related kinase 2</fullName>
    </alternativeName>
</protein>
<feature type="domain" description="Protein kinase" evidence="15">
    <location>
        <begin position="75"/>
        <end position="371"/>
    </location>
</feature>
<feature type="compositionally biased region" description="Basic and acidic residues" evidence="14">
    <location>
        <begin position="399"/>
        <end position="410"/>
    </location>
</feature>
<dbReference type="GO" id="GO:0007346">
    <property type="term" value="P:regulation of mitotic cell cycle"/>
    <property type="evidence" value="ECO:0007669"/>
    <property type="project" value="TreeGrafter"/>
</dbReference>
<keyword evidence="3" id="KW-0723">Serine/threonine-protein kinase</keyword>
<comment type="catalytic activity">
    <reaction evidence="12">
        <text>L-threonyl-[protein] + ATP = O-phospho-L-threonyl-[protein] + ADP + H(+)</text>
        <dbReference type="Rhea" id="RHEA:46608"/>
        <dbReference type="Rhea" id="RHEA-COMP:11060"/>
        <dbReference type="Rhea" id="RHEA-COMP:11605"/>
        <dbReference type="ChEBI" id="CHEBI:15378"/>
        <dbReference type="ChEBI" id="CHEBI:30013"/>
        <dbReference type="ChEBI" id="CHEBI:30616"/>
        <dbReference type="ChEBI" id="CHEBI:61977"/>
        <dbReference type="ChEBI" id="CHEBI:456216"/>
        <dbReference type="EC" id="2.7.11.22"/>
    </reaction>
</comment>
<evidence type="ECO:0000256" key="14">
    <source>
        <dbReference type="SAM" id="MobiDB-lite"/>
    </source>
</evidence>
<sequence length="436" mass="50047">MATESGDEGDLLTPDDQNEPIDGSEEGCIDDCAVADTTAPLHQVKDDNILPTEEAEDTQQHVIRQLIPCRSVENYKCLNKISEGTYGSVYRALDKQTGEIVALKHIKYHETHWSEGFPISYLREISILLELNHPNILSVKEVVTNEAKDQYYMVMEYVEHELKTLLSERKPDFTLSERKCLLQQLLLGLHYMHRNWVVHRDLKTTNILYNNQGTLKICDFGMSRKFGHPIKNYTQNVVTHWYRAPELFMGMELYTEAVDVWSAGCIFAEIITGKPLFMGTNDLDTLDKIFRLCGSPTKDNWPSYTELPHVKDGKFPIATYKPGFHSYFQAIVRANEGCYMTECGLDLLMKMLTLDPSRRISAKDALNHPYLTTEKPRTQAIELMPTIPDTNAKARVKRKKEDQEDNDGHVSRFMGRVNPVKFLSLMEKEKSKQTRC</sequence>
<keyword evidence="5" id="KW-0547">Nucleotide-binding</keyword>
<dbReference type="Gene3D" id="3.30.200.20">
    <property type="entry name" value="Phosphorylase Kinase, domain 1"/>
    <property type="match status" value="1"/>
</dbReference>
<evidence type="ECO:0000256" key="4">
    <source>
        <dbReference type="ARBA" id="ARBA00022679"/>
    </source>
</evidence>
<dbReference type="EC" id="2.7.11.22" evidence="2"/>
<evidence type="ECO:0000256" key="2">
    <source>
        <dbReference type="ARBA" id="ARBA00012425"/>
    </source>
</evidence>
<dbReference type="PANTHER" id="PTHR24056">
    <property type="entry name" value="CELL DIVISION PROTEIN KINASE"/>
    <property type="match status" value="1"/>
</dbReference>
<feature type="region of interest" description="Disordered" evidence="14">
    <location>
        <begin position="392"/>
        <end position="411"/>
    </location>
</feature>
<evidence type="ECO:0000256" key="3">
    <source>
        <dbReference type="ARBA" id="ARBA00022527"/>
    </source>
</evidence>
<dbReference type="InterPro" id="IPR000719">
    <property type="entry name" value="Prot_kinase_dom"/>
</dbReference>
<evidence type="ECO:0000259" key="15">
    <source>
        <dbReference type="PROSITE" id="PS50011"/>
    </source>
</evidence>
<evidence type="ECO:0000256" key="12">
    <source>
        <dbReference type="ARBA" id="ARBA00047811"/>
    </source>
</evidence>
<comment type="subunit">
    <text evidence="8">May form a complex composed of at least the catalytic subunit CRK2 and a cyclin.</text>
</comment>
<gene>
    <name evidence="16" type="ORF">X943_003196</name>
</gene>
<dbReference type="FunFam" id="3.30.200.20:FF:000054">
    <property type="entry name" value="Cyclin-dependent kinase 11B"/>
    <property type="match status" value="1"/>
</dbReference>
<proteinExistence type="inferred from homology"/>
<dbReference type="Pfam" id="PF00069">
    <property type="entry name" value="Pkinase"/>
    <property type="match status" value="1"/>
</dbReference>
<accession>A0AAD9GI66</accession>
<dbReference type="GO" id="GO:0005634">
    <property type="term" value="C:nucleus"/>
    <property type="evidence" value="ECO:0007669"/>
    <property type="project" value="TreeGrafter"/>
</dbReference>
<dbReference type="InterPro" id="IPR008271">
    <property type="entry name" value="Ser/Thr_kinase_AS"/>
</dbReference>
<evidence type="ECO:0000313" key="16">
    <source>
        <dbReference type="EMBL" id="KAK1938658.1"/>
    </source>
</evidence>
<evidence type="ECO:0000256" key="9">
    <source>
        <dbReference type="ARBA" id="ARBA00039612"/>
    </source>
</evidence>
<evidence type="ECO:0000313" key="17">
    <source>
        <dbReference type="Proteomes" id="UP001195914"/>
    </source>
</evidence>
<dbReference type="AlphaFoldDB" id="A0AAD9GI66"/>
<reference evidence="16" key="1">
    <citation type="journal article" date="2014" name="Nucleic Acids Res.">
        <title>The evolutionary dynamics of variant antigen genes in Babesia reveal a history of genomic innovation underlying host-parasite interaction.</title>
        <authorList>
            <person name="Jackson A.P."/>
            <person name="Otto T.D."/>
            <person name="Darby A."/>
            <person name="Ramaprasad A."/>
            <person name="Xia D."/>
            <person name="Echaide I.E."/>
            <person name="Farber M."/>
            <person name="Gahlot S."/>
            <person name="Gamble J."/>
            <person name="Gupta D."/>
            <person name="Gupta Y."/>
            <person name="Jackson L."/>
            <person name="Malandrin L."/>
            <person name="Malas T.B."/>
            <person name="Moussa E."/>
            <person name="Nair M."/>
            <person name="Reid A.J."/>
            <person name="Sanders M."/>
            <person name="Sharma J."/>
            <person name="Tracey A."/>
            <person name="Quail M.A."/>
            <person name="Weir W."/>
            <person name="Wastling J.M."/>
            <person name="Hall N."/>
            <person name="Willadsen P."/>
            <person name="Lingelbach K."/>
            <person name="Shiels B."/>
            <person name="Tait A."/>
            <person name="Berriman M."/>
            <person name="Allred D.R."/>
            <person name="Pain A."/>
        </authorList>
    </citation>
    <scope>NUCLEOTIDE SEQUENCE</scope>
    <source>
        <strain evidence="16">1802A</strain>
    </source>
</reference>
<dbReference type="Gene3D" id="1.10.510.10">
    <property type="entry name" value="Transferase(Phosphotransferase) domain 1"/>
    <property type="match status" value="1"/>
</dbReference>
<dbReference type="InterPro" id="IPR050108">
    <property type="entry name" value="CDK"/>
</dbReference>
<keyword evidence="4" id="KW-0808">Transferase</keyword>
<comment type="caution">
    <text evidence="16">The sequence shown here is derived from an EMBL/GenBank/DDBJ whole genome shotgun (WGS) entry which is preliminary data.</text>
</comment>
<evidence type="ECO:0000256" key="1">
    <source>
        <dbReference type="ARBA" id="ARBA00006485"/>
    </source>
</evidence>
<comment type="similarity">
    <text evidence="1">Belongs to the protein kinase superfamily. CMGC Ser/Thr protein kinase family. CDC2/CDKX subfamily.</text>
</comment>
<dbReference type="Proteomes" id="UP001195914">
    <property type="component" value="Unassembled WGS sequence"/>
</dbReference>
<dbReference type="SMART" id="SM00220">
    <property type="entry name" value="S_TKc"/>
    <property type="match status" value="1"/>
</dbReference>
<reference evidence="16" key="2">
    <citation type="submission" date="2021-05" db="EMBL/GenBank/DDBJ databases">
        <authorList>
            <person name="Pain A."/>
        </authorList>
    </citation>
    <scope>NUCLEOTIDE SEQUENCE</scope>
    <source>
        <strain evidence="16">1802A</strain>
    </source>
</reference>